<dbReference type="PRINTS" id="PR00509">
    <property type="entry name" value="PGMPMM"/>
</dbReference>
<evidence type="ECO:0000256" key="3">
    <source>
        <dbReference type="ARBA" id="ARBA00022553"/>
    </source>
</evidence>
<dbReference type="GO" id="GO:0006166">
    <property type="term" value="P:purine ribonucleoside salvage"/>
    <property type="evidence" value="ECO:0007669"/>
    <property type="project" value="TreeGrafter"/>
</dbReference>
<evidence type="ECO:0000259" key="9">
    <source>
        <dbReference type="Pfam" id="PF02878"/>
    </source>
</evidence>
<evidence type="ECO:0000256" key="5">
    <source>
        <dbReference type="ARBA" id="ARBA00022842"/>
    </source>
</evidence>
<evidence type="ECO:0000259" key="11">
    <source>
        <dbReference type="Pfam" id="PF02880"/>
    </source>
</evidence>
<dbReference type="InterPro" id="IPR005845">
    <property type="entry name" value="A-D-PHexomutase_a/b/a-II"/>
</dbReference>
<dbReference type="Gene3D" id="3.30.310.50">
    <property type="entry name" value="Alpha-D-phosphohexomutase, C-terminal domain"/>
    <property type="match status" value="1"/>
</dbReference>
<evidence type="ECO:0000313" key="12">
    <source>
        <dbReference type="EMBL" id="AOW98306.1"/>
    </source>
</evidence>
<evidence type="ECO:0000313" key="13">
    <source>
        <dbReference type="Proteomes" id="UP000177870"/>
    </source>
</evidence>
<dbReference type="SUPFAM" id="SSF55957">
    <property type="entry name" value="Phosphoglucomutase, C-terminal domain"/>
    <property type="match status" value="1"/>
</dbReference>
<dbReference type="PANTHER" id="PTHR45745">
    <property type="entry name" value="PHOSPHOMANNOMUTASE 45A"/>
    <property type="match status" value="1"/>
</dbReference>
<dbReference type="PROSITE" id="PS00710">
    <property type="entry name" value="PGM_PMM"/>
    <property type="match status" value="1"/>
</dbReference>
<dbReference type="GO" id="GO:0008973">
    <property type="term" value="F:phosphopentomutase activity"/>
    <property type="evidence" value="ECO:0007669"/>
    <property type="project" value="TreeGrafter"/>
</dbReference>
<accession>A0A1D8TL42</accession>
<dbReference type="GO" id="GO:0005975">
    <property type="term" value="P:carbohydrate metabolic process"/>
    <property type="evidence" value="ECO:0007669"/>
    <property type="project" value="InterPro"/>
</dbReference>
<dbReference type="InterPro" id="IPR016055">
    <property type="entry name" value="A-D-PHexomutase_a/b/a-I/II/III"/>
</dbReference>
<dbReference type="STRING" id="1458985.BJP34_01580"/>
<dbReference type="InterPro" id="IPR016066">
    <property type="entry name" value="A-D-PHexomutase_CS"/>
</dbReference>
<dbReference type="PANTHER" id="PTHR45745:SF1">
    <property type="entry name" value="PHOSPHOGLUCOMUTASE 2B-RELATED"/>
    <property type="match status" value="1"/>
</dbReference>
<dbReference type="AlphaFoldDB" id="A0A1D8TL42"/>
<dbReference type="InterPro" id="IPR005843">
    <property type="entry name" value="A-D-PHexomutase_C"/>
</dbReference>
<dbReference type="OrthoDB" id="9806956at2"/>
<dbReference type="InterPro" id="IPR036900">
    <property type="entry name" value="A-D-PHexomutase_C_sf"/>
</dbReference>
<dbReference type="KEGG" id="mpro:BJP34_01580"/>
<feature type="domain" description="Alpha-D-phosphohexomutase alpha/beta/alpha" evidence="9">
    <location>
        <begin position="8"/>
        <end position="142"/>
    </location>
</feature>
<gene>
    <name evidence="12" type="ORF">BJP34_01580</name>
</gene>
<dbReference type="Pfam" id="PF02880">
    <property type="entry name" value="PGM_PMM_III"/>
    <property type="match status" value="1"/>
</dbReference>
<organism evidence="12 13">
    <name type="scientific">Moorena producens PAL-8-15-08-1</name>
    <dbReference type="NCBI Taxonomy" id="1458985"/>
    <lineage>
        <taxon>Bacteria</taxon>
        <taxon>Bacillati</taxon>
        <taxon>Cyanobacteriota</taxon>
        <taxon>Cyanophyceae</taxon>
        <taxon>Coleofasciculales</taxon>
        <taxon>Coleofasciculaceae</taxon>
        <taxon>Moorena</taxon>
    </lineage>
</organism>
<evidence type="ECO:0000256" key="4">
    <source>
        <dbReference type="ARBA" id="ARBA00022723"/>
    </source>
</evidence>
<dbReference type="Pfam" id="PF02878">
    <property type="entry name" value="PGM_PMM_I"/>
    <property type="match status" value="1"/>
</dbReference>
<keyword evidence="6" id="KW-0413">Isomerase</keyword>
<proteinExistence type="inferred from homology"/>
<dbReference type="Pfam" id="PF02879">
    <property type="entry name" value="PGM_PMM_II"/>
    <property type="match status" value="1"/>
</dbReference>
<keyword evidence="5 7" id="KW-0460">Magnesium</keyword>
<dbReference type="GO" id="GO:0000287">
    <property type="term" value="F:magnesium ion binding"/>
    <property type="evidence" value="ECO:0007669"/>
    <property type="project" value="InterPro"/>
</dbReference>
<feature type="domain" description="Alpha-D-phosphohexomutase C-terminal" evidence="8">
    <location>
        <begin position="402"/>
        <end position="468"/>
    </location>
</feature>
<evidence type="ECO:0000259" key="10">
    <source>
        <dbReference type="Pfam" id="PF02879"/>
    </source>
</evidence>
<dbReference type="InterPro" id="IPR005846">
    <property type="entry name" value="A-D-PHexomutase_a/b/a-III"/>
</dbReference>
<comment type="cofactor">
    <cofactor evidence="1">
        <name>Mg(2+)</name>
        <dbReference type="ChEBI" id="CHEBI:18420"/>
    </cofactor>
</comment>
<keyword evidence="3" id="KW-0597">Phosphoprotein</keyword>
<dbReference type="InterPro" id="IPR005844">
    <property type="entry name" value="A-D-PHexomutase_a/b/a-I"/>
</dbReference>
<feature type="domain" description="Alpha-D-phosphohexomutase alpha/beta/alpha" evidence="10">
    <location>
        <begin position="162"/>
        <end position="269"/>
    </location>
</feature>
<dbReference type="InterPro" id="IPR005841">
    <property type="entry name" value="Alpha-D-phosphohexomutase_SF"/>
</dbReference>
<sequence>MAIAADSIKFGTDGWRGIIAADFTFERLAIVAPIAAQVLADAYGETTGSQTIIVGYDRRFMAEDFAKKTAEVVQAAGFDVLLSNSYAPTPAFSWAAKSQNALGALVITASHNPGNYLGLKVKGAFGGSVPLEITKQIEAKLSQAPAIPKKEGSIKTFDPWSSYCDALRQKVDIALIQQLISQGKLTVFAHVMNGAAAGGLNKILGVPIIEIKAERDPLFGGKSPEPLPGYLSELFEALQSHHREPGVELAVGLAFDGDSDRIAAADGQGNFLSPQILIPILIEHLASRRNFSGEVVKTLSGSDLIPRVAALYNLPVYETAIGYKYIADRMLSTPALLGGEESGGIGYGNHIPERDALLSALYILEAIAKSGKDLSELYKSLQEQTGYASAYDRIDLHLSGMEVRSRIQEQLQTQPLQEINGQAVVDCQTTDGYKFRLANDSWLLIRFSGTEPLLRLYCEAATLEQVTQTLNWAKDWASKF</sequence>
<dbReference type="EMBL" id="CP017599">
    <property type="protein sequence ID" value="AOW98306.1"/>
    <property type="molecule type" value="Genomic_DNA"/>
</dbReference>
<evidence type="ECO:0000259" key="8">
    <source>
        <dbReference type="Pfam" id="PF00408"/>
    </source>
</evidence>
<dbReference type="CDD" id="cd05800">
    <property type="entry name" value="PGM_like2"/>
    <property type="match status" value="1"/>
</dbReference>
<evidence type="ECO:0000256" key="6">
    <source>
        <dbReference type="ARBA" id="ARBA00023235"/>
    </source>
</evidence>
<keyword evidence="4 7" id="KW-0479">Metal-binding</keyword>
<dbReference type="RefSeq" id="WP_070390817.1">
    <property type="nucleotide sequence ID" value="NZ_CP017599.1"/>
</dbReference>
<dbReference type="Pfam" id="PF00408">
    <property type="entry name" value="PGM_PMM_IV"/>
    <property type="match status" value="1"/>
</dbReference>
<feature type="domain" description="Alpha-D-phosphohexomutase alpha/beta/alpha" evidence="11">
    <location>
        <begin position="277"/>
        <end position="382"/>
    </location>
</feature>
<evidence type="ECO:0000256" key="1">
    <source>
        <dbReference type="ARBA" id="ARBA00001946"/>
    </source>
</evidence>
<name>A0A1D8TL42_9CYAN</name>
<evidence type="ECO:0000256" key="7">
    <source>
        <dbReference type="RuleBase" id="RU004326"/>
    </source>
</evidence>
<protein>
    <submittedName>
        <fullName evidence="12">Phosphoglucosamine mutase</fullName>
    </submittedName>
</protein>
<dbReference type="Gene3D" id="3.40.120.10">
    <property type="entry name" value="Alpha-D-Glucose-1,6-Bisphosphate, subunit A, domain 3"/>
    <property type="match status" value="3"/>
</dbReference>
<reference evidence="13" key="1">
    <citation type="submission" date="2016-10" db="EMBL/GenBank/DDBJ databases">
        <title>Comparative genomics uncovers the prolific and rare metabolic potential of the cyanobacterial genus Moorea.</title>
        <authorList>
            <person name="Leao T."/>
            <person name="Castelao G."/>
            <person name="Korobeynikov A."/>
            <person name="Monroe E.A."/>
            <person name="Podell S."/>
            <person name="Glukhov E."/>
            <person name="Allen E."/>
            <person name="Gerwick W.H."/>
            <person name="Gerwick L."/>
        </authorList>
    </citation>
    <scope>NUCLEOTIDE SEQUENCE [LARGE SCALE GENOMIC DNA]</scope>
    <source>
        <strain evidence="13">PAL-8-15-08-1</strain>
    </source>
</reference>
<evidence type="ECO:0000256" key="2">
    <source>
        <dbReference type="ARBA" id="ARBA00010231"/>
    </source>
</evidence>
<dbReference type="SUPFAM" id="SSF53738">
    <property type="entry name" value="Phosphoglucomutase, first 3 domains"/>
    <property type="match status" value="3"/>
</dbReference>
<dbReference type="Proteomes" id="UP000177870">
    <property type="component" value="Chromosome"/>
</dbReference>
<comment type="similarity">
    <text evidence="2 7">Belongs to the phosphohexose mutase family.</text>
</comment>